<dbReference type="Gene3D" id="2.60.40.1240">
    <property type="match status" value="1"/>
</dbReference>
<evidence type="ECO:0008006" key="6">
    <source>
        <dbReference type="Google" id="ProtNLM"/>
    </source>
</evidence>
<reference evidence="4" key="1">
    <citation type="submission" date="2022-10" db="EMBL/GenBank/DDBJ databases">
        <title>Whole-Genome Sequencing of Brachybacterium huguangmaarense BRM-3, Isolated from Betula schmidtii.</title>
        <authorList>
            <person name="Haam D."/>
        </authorList>
    </citation>
    <scope>NUCLEOTIDE SEQUENCE</scope>
    <source>
        <strain evidence="4">BRM-3</strain>
    </source>
</reference>
<gene>
    <name evidence="4" type="ORF">BRM3_04785</name>
</gene>
<feature type="region of interest" description="Disordered" evidence="2">
    <location>
        <begin position="1"/>
        <end position="96"/>
    </location>
</feature>
<keyword evidence="3" id="KW-0472">Membrane</keyword>
<name>A0ABY6G3E4_9MICO</name>
<dbReference type="RefSeq" id="WP_263594948.1">
    <property type="nucleotide sequence ID" value="NZ_CP107020.1"/>
</dbReference>
<organism evidence="4 5">
    <name type="scientific">Brachybacterium huguangmaarense</name>
    <dbReference type="NCBI Taxonomy" id="1652028"/>
    <lineage>
        <taxon>Bacteria</taxon>
        <taxon>Bacillati</taxon>
        <taxon>Actinomycetota</taxon>
        <taxon>Actinomycetes</taxon>
        <taxon>Micrococcales</taxon>
        <taxon>Dermabacteraceae</taxon>
        <taxon>Brachybacterium</taxon>
    </lineage>
</organism>
<dbReference type="Proteomes" id="UP001164305">
    <property type="component" value="Chromosome"/>
</dbReference>
<feature type="compositionally biased region" description="Gly residues" evidence="2">
    <location>
        <begin position="81"/>
        <end position="90"/>
    </location>
</feature>
<evidence type="ECO:0000313" key="4">
    <source>
        <dbReference type="EMBL" id="UYG17740.1"/>
    </source>
</evidence>
<feature type="transmembrane region" description="Helical" evidence="3">
    <location>
        <begin position="104"/>
        <end position="130"/>
    </location>
</feature>
<evidence type="ECO:0000256" key="2">
    <source>
        <dbReference type="SAM" id="MobiDB-lite"/>
    </source>
</evidence>
<accession>A0ABY6G3E4</accession>
<sequence length="329" mass="33517">MSQPPQYPQDGQPRPDGSSDPYGSQYPGQPPAAPYEQYGGSPAYGQGSPDPSGQGYGQPSANGYGPSAAGYGQASPNGYGQVPGGEGPGGYQPIQPAQTKKTRWPLWTCLGCGVLVLIILIVIGGCAFLNRGSNDEPTTPPAPATSSTATEEPTSDAPTTDAPTSDAPTSDAPTSAAAQGGAGTADSPFPVGGGPATLTTSTDGTLDVTLGEVNWDAWSDIQKANQFNEAPGDGEVYVTVPVTVVYHGSGEVSPWIETTISLSSPNGQVYSTSSVVTGQDSFSVNDLTDGGTATFTEAFLIPADQAKQGTFIVEPLLSFSGEKFYFAAA</sequence>
<protein>
    <recommendedName>
        <fullName evidence="6">DUF4352 domain-containing protein</fullName>
    </recommendedName>
</protein>
<dbReference type="EMBL" id="CP107020">
    <property type="protein sequence ID" value="UYG17740.1"/>
    <property type="molecule type" value="Genomic_DNA"/>
</dbReference>
<evidence type="ECO:0000256" key="1">
    <source>
        <dbReference type="ARBA" id="ARBA00022729"/>
    </source>
</evidence>
<proteinExistence type="predicted"/>
<keyword evidence="3" id="KW-0812">Transmembrane</keyword>
<keyword evidence="5" id="KW-1185">Reference proteome</keyword>
<evidence type="ECO:0000313" key="5">
    <source>
        <dbReference type="Proteomes" id="UP001164305"/>
    </source>
</evidence>
<dbReference type="InterPro" id="IPR029050">
    <property type="entry name" value="Immunoprotect_excell_Ig-like"/>
</dbReference>
<feature type="region of interest" description="Disordered" evidence="2">
    <location>
        <begin position="133"/>
        <end position="203"/>
    </location>
</feature>
<keyword evidence="3" id="KW-1133">Transmembrane helix</keyword>
<feature type="compositionally biased region" description="Low complexity" evidence="2">
    <location>
        <begin position="144"/>
        <end position="187"/>
    </location>
</feature>
<keyword evidence="1" id="KW-0732">Signal</keyword>
<evidence type="ECO:0000256" key="3">
    <source>
        <dbReference type="SAM" id="Phobius"/>
    </source>
</evidence>